<keyword evidence="2" id="KW-1185">Reference proteome</keyword>
<evidence type="ECO:0000313" key="2">
    <source>
        <dbReference type="Proteomes" id="UP000299102"/>
    </source>
</evidence>
<name>A0A4C1XIZ0_EUMVA</name>
<dbReference type="Proteomes" id="UP000299102">
    <property type="component" value="Unassembled WGS sequence"/>
</dbReference>
<gene>
    <name evidence="1" type="ORF">EVAR_44645_1</name>
</gene>
<reference evidence="1 2" key="1">
    <citation type="journal article" date="2019" name="Commun. Biol.">
        <title>The bagworm genome reveals a unique fibroin gene that provides high tensile strength.</title>
        <authorList>
            <person name="Kono N."/>
            <person name="Nakamura H."/>
            <person name="Ohtoshi R."/>
            <person name="Tomita M."/>
            <person name="Numata K."/>
            <person name="Arakawa K."/>
        </authorList>
    </citation>
    <scope>NUCLEOTIDE SEQUENCE [LARGE SCALE GENOMIC DNA]</scope>
</reference>
<accession>A0A4C1XIZ0</accession>
<protein>
    <submittedName>
        <fullName evidence="1">Uncharacterized protein</fullName>
    </submittedName>
</protein>
<organism evidence="1 2">
    <name type="scientific">Eumeta variegata</name>
    <name type="common">Bagworm moth</name>
    <name type="synonym">Eumeta japonica</name>
    <dbReference type="NCBI Taxonomy" id="151549"/>
    <lineage>
        <taxon>Eukaryota</taxon>
        <taxon>Metazoa</taxon>
        <taxon>Ecdysozoa</taxon>
        <taxon>Arthropoda</taxon>
        <taxon>Hexapoda</taxon>
        <taxon>Insecta</taxon>
        <taxon>Pterygota</taxon>
        <taxon>Neoptera</taxon>
        <taxon>Endopterygota</taxon>
        <taxon>Lepidoptera</taxon>
        <taxon>Glossata</taxon>
        <taxon>Ditrysia</taxon>
        <taxon>Tineoidea</taxon>
        <taxon>Psychidae</taxon>
        <taxon>Oiketicinae</taxon>
        <taxon>Eumeta</taxon>
    </lineage>
</organism>
<sequence>MRLGVYQLRPHCPGADSEGANMINVTAANRHCCVLPTALALHNPVSLREPSAAEGHQRTFRFDPVTLRRSPRIRESQIKI</sequence>
<proteinExistence type="predicted"/>
<dbReference type="AlphaFoldDB" id="A0A4C1XIZ0"/>
<comment type="caution">
    <text evidence="1">The sequence shown here is derived from an EMBL/GenBank/DDBJ whole genome shotgun (WGS) entry which is preliminary data.</text>
</comment>
<evidence type="ECO:0000313" key="1">
    <source>
        <dbReference type="EMBL" id="GBP62237.1"/>
    </source>
</evidence>
<dbReference type="EMBL" id="BGZK01000836">
    <property type="protein sequence ID" value="GBP62237.1"/>
    <property type="molecule type" value="Genomic_DNA"/>
</dbReference>